<dbReference type="Gene3D" id="1.10.8.60">
    <property type="match status" value="1"/>
</dbReference>
<keyword evidence="4" id="KW-0238">DNA-binding</keyword>
<evidence type="ECO:0000259" key="9">
    <source>
        <dbReference type="PROSITE" id="PS51371"/>
    </source>
</evidence>
<comment type="caution">
    <text evidence="10">The sequence shown here is derived from an EMBL/GenBank/DDBJ whole genome shotgun (WGS) entry which is preliminary data.</text>
</comment>
<dbReference type="SUPFAM" id="SSF46689">
    <property type="entry name" value="Homeodomain-like"/>
    <property type="match status" value="1"/>
</dbReference>
<feature type="domain" description="CBS" evidence="9">
    <location>
        <begin position="14"/>
        <end position="71"/>
    </location>
</feature>
<dbReference type="PROSITE" id="PS00688">
    <property type="entry name" value="SIGMA54_INTERACT_3"/>
    <property type="match status" value="1"/>
</dbReference>
<proteinExistence type="predicted"/>
<name>A0A8J7KCS9_9BACL</name>
<evidence type="ECO:0000313" key="10">
    <source>
        <dbReference type="EMBL" id="MBF4501847.1"/>
    </source>
</evidence>
<feature type="domain" description="PAS" evidence="8">
    <location>
        <begin position="143"/>
        <end position="180"/>
    </location>
</feature>
<gene>
    <name evidence="10" type="ORF">IRY55_10780</name>
</gene>
<dbReference type="SUPFAM" id="SSF52540">
    <property type="entry name" value="P-loop containing nucleoside triphosphate hydrolases"/>
    <property type="match status" value="1"/>
</dbReference>
<evidence type="ECO:0000259" key="8">
    <source>
        <dbReference type="PROSITE" id="PS50112"/>
    </source>
</evidence>
<dbReference type="InterPro" id="IPR046342">
    <property type="entry name" value="CBS_dom_sf"/>
</dbReference>
<dbReference type="PROSITE" id="PS00675">
    <property type="entry name" value="SIGMA54_INTERACT_1"/>
    <property type="match status" value="1"/>
</dbReference>
<dbReference type="SUPFAM" id="SSF55785">
    <property type="entry name" value="PYP-like sensor domain (PAS domain)"/>
    <property type="match status" value="1"/>
</dbReference>
<evidence type="ECO:0000259" key="7">
    <source>
        <dbReference type="PROSITE" id="PS50045"/>
    </source>
</evidence>
<dbReference type="Gene3D" id="3.40.50.300">
    <property type="entry name" value="P-loop containing nucleotide triphosphate hydrolases"/>
    <property type="match status" value="1"/>
</dbReference>
<evidence type="ECO:0000256" key="4">
    <source>
        <dbReference type="ARBA" id="ARBA00023125"/>
    </source>
</evidence>
<dbReference type="Gene3D" id="3.30.450.20">
    <property type="entry name" value="PAS domain"/>
    <property type="match status" value="1"/>
</dbReference>
<dbReference type="InterPro" id="IPR003593">
    <property type="entry name" value="AAA+_ATPase"/>
</dbReference>
<dbReference type="InterPro" id="IPR058031">
    <property type="entry name" value="AAA_lid_NorR"/>
</dbReference>
<dbReference type="InterPro" id="IPR035965">
    <property type="entry name" value="PAS-like_dom_sf"/>
</dbReference>
<dbReference type="InterPro" id="IPR000014">
    <property type="entry name" value="PAS"/>
</dbReference>
<dbReference type="InterPro" id="IPR013767">
    <property type="entry name" value="PAS_fold"/>
</dbReference>
<dbReference type="InterPro" id="IPR002197">
    <property type="entry name" value="HTH_Fis"/>
</dbReference>
<dbReference type="GO" id="GO:0005524">
    <property type="term" value="F:ATP binding"/>
    <property type="evidence" value="ECO:0007669"/>
    <property type="project" value="UniProtKB-KW"/>
</dbReference>
<dbReference type="SMART" id="SM00091">
    <property type="entry name" value="PAS"/>
    <property type="match status" value="1"/>
</dbReference>
<keyword evidence="5" id="KW-0804">Transcription</keyword>
<evidence type="ECO:0000256" key="1">
    <source>
        <dbReference type="ARBA" id="ARBA00022741"/>
    </source>
</evidence>
<dbReference type="GO" id="GO:0043565">
    <property type="term" value="F:sequence-specific DNA binding"/>
    <property type="evidence" value="ECO:0007669"/>
    <property type="project" value="InterPro"/>
</dbReference>
<keyword evidence="2" id="KW-0067">ATP-binding</keyword>
<dbReference type="Proteomes" id="UP000622653">
    <property type="component" value="Unassembled WGS sequence"/>
</dbReference>
<keyword evidence="6" id="KW-0129">CBS domain</keyword>
<keyword evidence="1" id="KW-0547">Nucleotide-binding</keyword>
<feature type="domain" description="Sigma-54 factor interaction" evidence="7">
    <location>
        <begin position="278"/>
        <end position="507"/>
    </location>
</feature>
<dbReference type="PROSITE" id="PS50112">
    <property type="entry name" value="PAS"/>
    <property type="match status" value="1"/>
</dbReference>
<protein>
    <submittedName>
        <fullName evidence="10">Sigma 54-interacting transcriptional regulator</fullName>
    </submittedName>
</protein>
<dbReference type="PROSITE" id="PS00676">
    <property type="entry name" value="SIGMA54_INTERACT_2"/>
    <property type="match status" value="1"/>
</dbReference>
<dbReference type="InterPro" id="IPR009057">
    <property type="entry name" value="Homeodomain-like_sf"/>
</dbReference>
<dbReference type="Pfam" id="PF25601">
    <property type="entry name" value="AAA_lid_14"/>
    <property type="match status" value="1"/>
</dbReference>
<dbReference type="GO" id="GO:0006355">
    <property type="term" value="P:regulation of DNA-templated transcription"/>
    <property type="evidence" value="ECO:0007669"/>
    <property type="project" value="InterPro"/>
</dbReference>
<dbReference type="InterPro" id="IPR000644">
    <property type="entry name" value="CBS_dom"/>
</dbReference>
<dbReference type="PROSITE" id="PS50045">
    <property type="entry name" value="SIGMA54_INTERACT_4"/>
    <property type="match status" value="1"/>
</dbReference>
<evidence type="ECO:0000256" key="6">
    <source>
        <dbReference type="PROSITE-ProRule" id="PRU00703"/>
    </source>
</evidence>
<dbReference type="PRINTS" id="PR01590">
    <property type="entry name" value="HTHFIS"/>
</dbReference>
<dbReference type="PANTHER" id="PTHR32071">
    <property type="entry name" value="TRANSCRIPTIONAL REGULATORY PROTEIN"/>
    <property type="match status" value="1"/>
</dbReference>
<keyword evidence="11" id="KW-1185">Reference proteome</keyword>
<keyword evidence="3" id="KW-0805">Transcription regulation</keyword>
<dbReference type="InterPro" id="IPR025943">
    <property type="entry name" value="Sigma_54_int_dom_ATP-bd_2"/>
</dbReference>
<dbReference type="Pfam" id="PF02954">
    <property type="entry name" value="HTH_8"/>
    <property type="match status" value="1"/>
</dbReference>
<dbReference type="NCBIfam" id="TIGR00229">
    <property type="entry name" value="sensory_box"/>
    <property type="match status" value="1"/>
</dbReference>
<dbReference type="InterPro" id="IPR025944">
    <property type="entry name" value="Sigma_54_int_dom_CS"/>
</dbReference>
<dbReference type="Pfam" id="PF00989">
    <property type="entry name" value="PAS"/>
    <property type="match status" value="1"/>
</dbReference>
<evidence type="ECO:0000256" key="2">
    <source>
        <dbReference type="ARBA" id="ARBA00022840"/>
    </source>
</evidence>
<dbReference type="InterPro" id="IPR002078">
    <property type="entry name" value="Sigma_54_int"/>
</dbReference>
<accession>A0A8J7KCS9</accession>
<dbReference type="AlphaFoldDB" id="A0A8J7KCS9"/>
<dbReference type="SUPFAM" id="SSF54631">
    <property type="entry name" value="CBS-domain pair"/>
    <property type="match status" value="1"/>
</dbReference>
<dbReference type="PANTHER" id="PTHR32071:SF57">
    <property type="entry name" value="C4-DICARBOXYLATE TRANSPORT TRANSCRIPTIONAL REGULATORY PROTEIN DCTD"/>
    <property type="match status" value="1"/>
</dbReference>
<dbReference type="InterPro" id="IPR025662">
    <property type="entry name" value="Sigma_54_int_dom_ATP-bd_1"/>
</dbReference>
<dbReference type="InterPro" id="IPR027417">
    <property type="entry name" value="P-loop_NTPase"/>
</dbReference>
<dbReference type="Gene3D" id="3.10.580.10">
    <property type="entry name" value="CBS-domain"/>
    <property type="match status" value="1"/>
</dbReference>
<dbReference type="Pfam" id="PF00571">
    <property type="entry name" value="CBS"/>
    <property type="match status" value="1"/>
</dbReference>
<dbReference type="RefSeq" id="WP_194563329.1">
    <property type="nucleotide sequence ID" value="NZ_JADKPV010000006.1"/>
</dbReference>
<dbReference type="Gene3D" id="1.10.10.60">
    <property type="entry name" value="Homeodomain-like"/>
    <property type="match status" value="1"/>
</dbReference>
<dbReference type="SMART" id="SM00382">
    <property type="entry name" value="AAA"/>
    <property type="match status" value="1"/>
</dbReference>
<dbReference type="CDD" id="cd00009">
    <property type="entry name" value="AAA"/>
    <property type="match status" value="1"/>
</dbReference>
<sequence>MFAFEKETEVKDWMRRNYLTIQHTSIVRDAIHLVMQVELNELPVIQEDKIIGVFNLKTYVQALQSAEQIDQTDSVTKWMSKTFAYVMENEKMMHIETVPSYVVDTDYTLIGVVDQAVRHDYHKAAVQEIKRLQELDHWYSLTFDLAYEGLVIVDNDGIIRVMNDAYCRYVGLNKEQAVGKRAADVIENTRLPVVLKTGVPERSQAHVLGGHNLVVHRLPIWRDKKVVGAVGMLLYEGVAEIYQAVQRMQKLEVTDKEGLHIHWESEEERNAVVRFDDILGDSLIITRTKNIAIRASDTKATVLITGESGVGKEQFAKAIHDMGVMKAGNFVSINCAAIPDNLIESELFGYEEGAFTGAKRGGHKGKFEMAHNGTLFLDEIGEMSLNIQAKILRVLQEREVERIGGTEAIPIDTRIIAATNRNLKEMVQAGEFREDLYYRLNVIPIEIPPLRERLTDIPLIVSHKLRELAKKYGKEKTIEEQIIRKFYNHSWPGNVRELVNMLERLYVLTDEDHIRINDLTIHLFQEHEQTIESPVHTQPVENLEELLEMEDKRSIIRALQETGGNKTRAAQLLNISRATLYNKLNRYKMS</sequence>
<dbReference type="Pfam" id="PF00158">
    <property type="entry name" value="Sigma54_activat"/>
    <property type="match status" value="1"/>
</dbReference>
<dbReference type="CDD" id="cd00130">
    <property type="entry name" value="PAS"/>
    <property type="match status" value="1"/>
</dbReference>
<evidence type="ECO:0000256" key="3">
    <source>
        <dbReference type="ARBA" id="ARBA00023015"/>
    </source>
</evidence>
<dbReference type="FunFam" id="3.40.50.300:FF:000006">
    <property type="entry name" value="DNA-binding transcriptional regulator NtrC"/>
    <property type="match status" value="1"/>
</dbReference>
<dbReference type="EMBL" id="JADKPV010000006">
    <property type="protein sequence ID" value="MBF4501847.1"/>
    <property type="molecule type" value="Genomic_DNA"/>
</dbReference>
<reference evidence="10" key="1">
    <citation type="submission" date="2020-11" db="EMBL/GenBank/DDBJ databases">
        <title>Multidrug resistant novel bacterium Savagea serpentis sp. nov., isolated from the scats of a vine snake (Ahaetulla nasuta).</title>
        <authorList>
            <person name="Venkata Ramana V."/>
            <person name="Vikas Patil S."/>
            <person name="Yogita Lugani V."/>
        </authorList>
    </citation>
    <scope>NUCLEOTIDE SEQUENCE</scope>
    <source>
        <strain evidence="10">SN6</strain>
    </source>
</reference>
<dbReference type="PROSITE" id="PS51371">
    <property type="entry name" value="CBS"/>
    <property type="match status" value="1"/>
</dbReference>
<evidence type="ECO:0000313" key="11">
    <source>
        <dbReference type="Proteomes" id="UP000622653"/>
    </source>
</evidence>
<organism evidence="10 11">
    <name type="scientific">Savagea serpentis</name>
    <dbReference type="NCBI Taxonomy" id="2785297"/>
    <lineage>
        <taxon>Bacteria</taxon>
        <taxon>Bacillati</taxon>
        <taxon>Bacillota</taxon>
        <taxon>Bacilli</taxon>
        <taxon>Bacillales</taxon>
        <taxon>Caryophanaceae</taxon>
        <taxon>Savagea</taxon>
    </lineage>
</organism>
<evidence type="ECO:0000256" key="5">
    <source>
        <dbReference type="ARBA" id="ARBA00023163"/>
    </source>
</evidence>